<dbReference type="InterPro" id="IPR001584">
    <property type="entry name" value="Integrase_cat-core"/>
</dbReference>
<feature type="region of interest" description="Disordered" evidence="2">
    <location>
        <begin position="112"/>
        <end position="136"/>
    </location>
</feature>
<evidence type="ECO:0000313" key="4">
    <source>
        <dbReference type="EMBL" id="OZI87683.1"/>
    </source>
</evidence>
<dbReference type="SUPFAM" id="SSF53098">
    <property type="entry name" value="Ribonuclease H-like"/>
    <property type="match status" value="1"/>
</dbReference>
<dbReference type="GO" id="GO:0015074">
    <property type="term" value="P:DNA integration"/>
    <property type="evidence" value="ECO:0007669"/>
    <property type="project" value="InterPro"/>
</dbReference>
<gene>
    <name evidence="4" type="ORF">CFN58_02315</name>
</gene>
<dbReference type="InterPro" id="IPR012337">
    <property type="entry name" value="RNaseH-like_sf"/>
</dbReference>
<dbReference type="PANTHER" id="PTHR46889:SF4">
    <property type="entry name" value="TRANSPOSASE INSO FOR INSERTION SEQUENCE ELEMENT IS911B-RELATED"/>
    <property type="match status" value="1"/>
</dbReference>
<name>A0A261WP73_9PSED</name>
<sequence>MTGGGKRLIVPYYSPERRAALLKMLLPPLNLSMAEVSRREGVSEMSLSNWRKQLSYEGNEVSENTPLTEKWSAEARFAVVLEAAGLSEIDLSEYCRRKGLYPEQINAWRHSFITGQKPEKTQQKEDREQSRKDKKRIQELERELRRKDKALAETAALLVLRKKPQRLLGDRRRGQLTSLPERLLLIDWLNTAVAEGARKARACQEIDLSLRTLQRWTQTDVFKADARTTVTRPTPSNALSDVERQAIITLCNSPEYAHLPPSQIVPRLADQGCYLASEATFYRVLRAAGQQQRRGRSQRPRRYAAPTTHAAKAPNQVWSWDITYLPSPIRGKYYYLYLIEDIYSRKAVGWEVYEMESGEKAAALLQRSVIGEQCLHEPLVLHSDNGAPMKSVTLLSKMYELGITPSRGRPRVSNDNPYSESLFRTLKYCPQWPQDGFASLDAARLWVRDFMRWYNNDHRHSRIRFVTPTERHRGLDHQILARRHELYEQAREKRPERWSRETRNWEPIGTVLLNPDREQNVEKKAA</sequence>
<dbReference type="SUPFAM" id="SSF46689">
    <property type="entry name" value="Homeodomain-like"/>
    <property type="match status" value="1"/>
</dbReference>
<evidence type="ECO:0000313" key="5">
    <source>
        <dbReference type="Proteomes" id="UP000217163"/>
    </source>
</evidence>
<dbReference type="InterPro" id="IPR050900">
    <property type="entry name" value="Transposase_IS3/IS150/IS904"/>
</dbReference>
<dbReference type="GO" id="GO:0004803">
    <property type="term" value="F:transposase activity"/>
    <property type="evidence" value="ECO:0007669"/>
    <property type="project" value="InterPro"/>
</dbReference>
<evidence type="ECO:0000256" key="2">
    <source>
        <dbReference type="SAM" id="MobiDB-lite"/>
    </source>
</evidence>
<feature type="domain" description="Integrase catalytic" evidence="3">
    <location>
        <begin position="310"/>
        <end position="476"/>
    </location>
</feature>
<dbReference type="EMBL" id="NKQU01000032">
    <property type="protein sequence ID" value="OZI87683.1"/>
    <property type="molecule type" value="Genomic_DNA"/>
</dbReference>
<dbReference type="PANTHER" id="PTHR46889">
    <property type="entry name" value="TRANSPOSASE INSF FOR INSERTION SEQUENCE IS3B-RELATED"/>
    <property type="match status" value="1"/>
</dbReference>
<dbReference type="GO" id="GO:0003677">
    <property type="term" value="F:DNA binding"/>
    <property type="evidence" value="ECO:0007669"/>
    <property type="project" value="InterPro"/>
</dbReference>
<evidence type="ECO:0000259" key="3">
    <source>
        <dbReference type="PROSITE" id="PS50994"/>
    </source>
</evidence>
<dbReference type="Pfam" id="PF00665">
    <property type="entry name" value="rve"/>
    <property type="match status" value="1"/>
</dbReference>
<protein>
    <submittedName>
        <fullName evidence="4">IS3 family transposase</fullName>
    </submittedName>
</protein>
<dbReference type="InterPro" id="IPR036397">
    <property type="entry name" value="RNaseH_sf"/>
</dbReference>
<dbReference type="GO" id="GO:0006313">
    <property type="term" value="P:DNA transposition"/>
    <property type="evidence" value="ECO:0007669"/>
    <property type="project" value="InterPro"/>
</dbReference>
<accession>A0A261WP73</accession>
<dbReference type="Proteomes" id="UP000217163">
    <property type="component" value="Unassembled WGS sequence"/>
</dbReference>
<dbReference type="Pfam" id="PF01527">
    <property type="entry name" value="HTH_Tnp_1"/>
    <property type="match status" value="1"/>
</dbReference>
<dbReference type="NCBIfam" id="NF033516">
    <property type="entry name" value="transpos_IS3"/>
    <property type="match status" value="1"/>
</dbReference>
<dbReference type="InterPro" id="IPR002514">
    <property type="entry name" value="Transposase_8"/>
</dbReference>
<comment type="similarity">
    <text evidence="1">Belongs to the transposase 8 family.</text>
</comment>
<evidence type="ECO:0000256" key="1">
    <source>
        <dbReference type="ARBA" id="ARBA00009964"/>
    </source>
</evidence>
<dbReference type="InterPro" id="IPR009057">
    <property type="entry name" value="Homeodomain-like_sf"/>
</dbReference>
<organism evidence="4 5">
    <name type="scientific">Pseudomonas avellanae</name>
    <dbReference type="NCBI Taxonomy" id="46257"/>
    <lineage>
        <taxon>Bacteria</taxon>
        <taxon>Pseudomonadati</taxon>
        <taxon>Pseudomonadota</taxon>
        <taxon>Gammaproteobacteria</taxon>
        <taxon>Pseudomonadales</taxon>
        <taxon>Pseudomonadaceae</taxon>
        <taxon>Pseudomonas</taxon>
    </lineage>
</organism>
<proteinExistence type="inferred from homology"/>
<dbReference type="InterPro" id="IPR048020">
    <property type="entry name" value="Transpos_IS3"/>
</dbReference>
<dbReference type="AlphaFoldDB" id="A0A261WP73"/>
<comment type="caution">
    <text evidence="4">The sequence shown here is derived from an EMBL/GenBank/DDBJ whole genome shotgun (WGS) entry which is preliminary data.</text>
</comment>
<dbReference type="PROSITE" id="PS50994">
    <property type="entry name" value="INTEGRASE"/>
    <property type="match status" value="1"/>
</dbReference>
<feature type="compositionally biased region" description="Basic and acidic residues" evidence="2">
    <location>
        <begin position="117"/>
        <end position="136"/>
    </location>
</feature>
<dbReference type="Gene3D" id="3.30.420.10">
    <property type="entry name" value="Ribonuclease H-like superfamily/Ribonuclease H"/>
    <property type="match status" value="1"/>
</dbReference>
<reference evidence="5" key="1">
    <citation type="journal article" date="2016" name="Sci. Rep.">
        <title>Genome analysis of the kiwifruit canker pathogen Pseudomonas syringae pv. actinidiae biovar 5.</title>
        <authorList>
            <person name="Fujikawa T."/>
            <person name="Sawada H."/>
        </authorList>
    </citation>
    <scope>NUCLEOTIDE SEQUENCE [LARGE SCALE GENOMIC DNA]</scope>
    <source>
        <strain evidence="5">MAFF 212061</strain>
    </source>
</reference>